<dbReference type="SUPFAM" id="SSF55136">
    <property type="entry name" value="Probable bacterial effector-binding domain"/>
    <property type="match status" value="1"/>
</dbReference>
<dbReference type="Proteomes" id="UP001060919">
    <property type="component" value="Chromosome"/>
</dbReference>
<accession>A0A916DWB8</accession>
<feature type="transmembrane region" description="Helical" evidence="1">
    <location>
        <begin position="12"/>
        <end position="37"/>
    </location>
</feature>
<dbReference type="InterPro" id="IPR029441">
    <property type="entry name" value="Cass2"/>
</dbReference>
<feature type="transmembrane region" description="Helical" evidence="1">
    <location>
        <begin position="57"/>
        <end position="75"/>
    </location>
</feature>
<keyword evidence="1" id="KW-1133">Transmembrane helix</keyword>
<keyword evidence="4" id="KW-1185">Reference proteome</keyword>
<keyword evidence="1" id="KW-0472">Membrane</keyword>
<gene>
    <name evidence="3" type="ORF">AsAng_0060900</name>
</gene>
<dbReference type="AlphaFoldDB" id="A0A916DWB8"/>
<dbReference type="EMBL" id="AP026867">
    <property type="protein sequence ID" value="BDS15306.1"/>
    <property type="molecule type" value="Genomic_DNA"/>
</dbReference>
<dbReference type="InterPro" id="IPR053182">
    <property type="entry name" value="YobU-like_regulator"/>
</dbReference>
<sequence>MKKIKWRSILALLLIITIIYFNWTWGWSIVFLLWLIPDLLTGVTFLMEPIERKENPILYWAILLVWGVLSVLLLLDEFAPQTLPKGWSSADTDLYISQQDGSYTIDYKKHLEEKDTLFYKSHISNGFNVVGISTLTTFKNNEVDYTLKELWEAFGQEDISAVIPDIIDDKIYVIQSDFDKEKAGYFTLTIGYKTASLNTIYEGLNGVSVKPSKYAVVEMTEQPVEQLGFVWEKIALSDLPATNLNNVEVYHYDFENKQTTKIDVWVAVPTKKEDFKPIESSLVSMPKDSLGDTSTVVKAQKLKTPYQAPKDRLSKEEPIKTQVIYPTQKQNSFTIVGLQDRTKHGDEKAMNQCIGALWEAFFQKNYAKHIYDIIDYDKIYVSYTNYTEEEVTITLGYRTKSGTEFNRKKNLKSSLIPTNDYYHLEIDGASTDYSGKDWAVLDEVMAYRAATSADFEVYTFDEKYNITKAYLWIGKN</sequence>
<evidence type="ECO:0000313" key="3">
    <source>
        <dbReference type="EMBL" id="BDS15306.1"/>
    </source>
</evidence>
<evidence type="ECO:0000313" key="4">
    <source>
        <dbReference type="Proteomes" id="UP001060919"/>
    </source>
</evidence>
<dbReference type="PANTHER" id="PTHR36444">
    <property type="entry name" value="TRANSCRIPTIONAL REGULATOR PROTEIN YOBU-RELATED"/>
    <property type="match status" value="1"/>
</dbReference>
<dbReference type="InterPro" id="IPR011256">
    <property type="entry name" value="Reg_factor_effector_dom_sf"/>
</dbReference>
<name>A0A916DWB8_9BACT</name>
<dbReference type="RefSeq" id="WP_264790470.1">
    <property type="nucleotide sequence ID" value="NZ_AP026867.1"/>
</dbReference>
<keyword evidence="1" id="KW-0812">Transmembrane</keyword>
<dbReference type="PANTHER" id="PTHR36444:SF2">
    <property type="entry name" value="TRANSCRIPTIONAL REGULATOR PROTEIN YOBU-RELATED"/>
    <property type="match status" value="1"/>
</dbReference>
<dbReference type="KEGG" id="aup:AsAng_0060900"/>
<organism evidence="3 4">
    <name type="scientific">Aureispira anguillae</name>
    <dbReference type="NCBI Taxonomy" id="2864201"/>
    <lineage>
        <taxon>Bacteria</taxon>
        <taxon>Pseudomonadati</taxon>
        <taxon>Bacteroidota</taxon>
        <taxon>Saprospiria</taxon>
        <taxon>Saprospirales</taxon>
        <taxon>Saprospiraceae</taxon>
        <taxon>Aureispira</taxon>
    </lineage>
</organism>
<feature type="domain" description="Integron-associated effector binding protein" evidence="2">
    <location>
        <begin position="126"/>
        <end position="268"/>
    </location>
</feature>
<dbReference type="Gene3D" id="3.20.80.10">
    <property type="entry name" value="Regulatory factor, effector binding domain"/>
    <property type="match status" value="2"/>
</dbReference>
<evidence type="ECO:0000259" key="2">
    <source>
        <dbReference type="Pfam" id="PF14526"/>
    </source>
</evidence>
<evidence type="ECO:0000256" key="1">
    <source>
        <dbReference type="SAM" id="Phobius"/>
    </source>
</evidence>
<proteinExistence type="predicted"/>
<feature type="domain" description="Integron-associated effector binding protein" evidence="2">
    <location>
        <begin position="331"/>
        <end position="473"/>
    </location>
</feature>
<dbReference type="Pfam" id="PF14526">
    <property type="entry name" value="Cass2"/>
    <property type="match status" value="2"/>
</dbReference>
<protein>
    <submittedName>
        <fullName evidence="3">Effector binding domain-containing protein</fullName>
    </submittedName>
</protein>
<reference evidence="3" key="1">
    <citation type="submission" date="2022-09" db="EMBL/GenBank/DDBJ databases">
        <title>Aureispira anguillicida sp. nov., isolated from Leptocephalus of Japanese eel Anguilla japonica.</title>
        <authorList>
            <person name="Yuasa K."/>
            <person name="Mekata T."/>
            <person name="Ikunari K."/>
        </authorList>
    </citation>
    <scope>NUCLEOTIDE SEQUENCE</scope>
    <source>
        <strain evidence="3">EL160426</strain>
    </source>
</reference>